<feature type="chain" id="PRO_5045492998" evidence="1">
    <location>
        <begin position="19"/>
        <end position="156"/>
    </location>
</feature>
<keyword evidence="3" id="KW-1185">Reference proteome</keyword>
<reference evidence="2 3" key="1">
    <citation type="submission" date="2024-03" db="EMBL/GenBank/DDBJ databases">
        <title>Community enrichment and isolation of bacterial strains for fucoidan degradation.</title>
        <authorList>
            <person name="Sichert A."/>
        </authorList>
    </citation>
    <scope>NUCLEOTIDE SEQUENCE [LARGE SCALE GENOMIC DNA]</scope>
    <source>
        <strain evidence="2 3">AS26</strain>
    </source>
</reference>
<evidence type="ECO:0000313" key="2">
    <source>
        <dbReference type="EMBL" id="MEM5534636.1"/>
    </source>
</evidence>
<feature type="signal peptide" evidence="1">
    <location>
        <begin position="1"/>
        <end position="18"/>
    </location>
</feature>
<comment type="caution">
    <text evidence="2">The sequence shown here is derived from an EMBL/GenBank/DDBJ whole genome shotgun (WGS) entry which is preliminary data.</text>
</comment>
<name>A0ABU9TLN8_9GAMM</name>
<organism evidence="2 3">
    <name type="scientific">Pseudoalteromonas arctica</name>
    <dbReference type="NCBI Taxonomy" id="394751"/>
    <lineage>
        <taxon>Bacteria</taxon>
        <taxon>Pseudomonadati</taxon>
        <taxon>Pseudomonadota</taxon>
        <taxon>Gammaproteobacteria</taxon>
        <taxon>Alteromonadales</taxon>
        <taxon>Pseudoalteromonadaceae</taxon>
        <taxon>Pseudoalteromonas</taxon>
    </lineage>
</organism>
<dbReference type="RefSeq" id="WP_342880350.1">
    <property type="nucleotide sequence ID" value="NZ_JBBMQX010000024.1"/>
</dbReference>
<sequence length="156" mass="18265">MKLLVCVLIFIFSAGLNAKENDWTLRAEIETMRTVDRVWLNNQGEFYWATSFFSNAMPCKTKLEQTETDELSQLIQSLPTIPYERKFNNQCKDGLRFFIFASTELADGSLIEVGKKFPNSKHCRKLPVDKSWDDLSLKLHELTQDKFKSCRQIMWK</sequence>
<dbReference type="Proteomes" id="UP001457661">
    <property type="component" value="Unassembled WGS sequence"/>
</dbReference>
<proteinExistence type="predicted"/>
<evidence type="ECO:0000256" key="1">
    <source>
        <dbReference type="SAM" id="SignalP"/>
    </source>
</evidence>
<dbReference type="EMBL" id="JBBMQX010000024">
    <property type="protein sequence ID" value="MEM5534636.1"/>
    <property type="molecule type" value="Genomic_DNA"/>
</dbReference>
<protein>
    <submittedName>
        <fullName evidence="2">Uncharacterized protein</fullName>
    </submittedName>
</protein>
<accession>A0ABU9TLN8</accession>
<gene>
    <name evidence="2" type="ORF">WNY57_19605</name>
</gene>
<keyword evidence="1" id="KW-0732">Signal</keyword>
<evidence type="ECO:0000313" key="3">
    <source>
        <dbReference type="Proteomes" id="UP001457661"/>
    </source>
</evidence>